<feature type="region of interest" description="Disordered" evidence="1">
    <location>
        <begin position="253"/>
        <end position="285"/>
    </location>
</feature>
<dbReference type="InterPro" id="IPR039634">
    <property type="entry name" value="Bul1-like"/>
</dbReference>
<accession>A0A8H4KPY0</accession>
<organism evidence="3 4">
    <name type="scientific">Fusarium albosuccineum</name>
    <dbReference type="NCBI Taxonomy" id="1237068"/>
    <lineage>
        <taxon>Eukaryota</taxon>
        <taxon>Fungi</taxon>
        <taxon>Dikarya</taxon>
        <taxon>Ascomycota</taxon>
        <taxon>Pezizomycotina</taxon>
        <taxon>Sordariomycetes</taxon>
        <taxon>Hypocreomycetidae</taxon>
        <taxon>Hypocreales</taxon>
        <taxon>Nectriaceae</taxon>
        <taxon>Fusarium</taxon>
        <taxon>Fusarium decemcellulare species complex</taxon>
    </lineage>
</organism>
<comment type="caution">
    <text evidence="3">The sequence shown here is derived from an EMBL/GenBank/DDBJ whole genome shotgun (WGS) entry which is preliminary data.</text>
</comment>
<evidence type="ECO:0000256" key="1">
    <source>
        <dbReference type="SAM" id="MobiDB-lite"/>
    </source>
</evidence>
<dbReference type="InterPro" id="IPR014752">
    <property type="entry name" value="Arrestin-like_C"/>
</dbReference>
<gene>
    <name evidence="3" type="ORF">FALBO_15661</name>
</gene>
<dbReference type="PANTHER" id="PTHR31904:SF1">
    <property type="entry name" value="BYPASS OF STOP CODON PROTEIN 5-RELATED"/>
    <property type="match status" value="1"/>
</dbReference>
<dbReference type="Pfam" id="PF04426">
    <property type="entry name" value="Bul1_C"/>
    <property type="match status" value="1"/>
</dbReference>
<dbReference type="AlphaFoldDB" id="A0A8H4KPY0"/>
<feature type="domain" description="Bul1 C-terminal" evidence="2">
    <location>
        <begin position="274"/>
        <end position="350"/>
    </location>
</feature>
<proteinExistence type="predicted"/>
<dbReference type="EMBL" id="JAADYS010002753">
    <property type="protein sequence ID" value="KAF4455290.1"/>
    <property type="molecule type" value="Genomic_DNA"/>
</dbReference>
<dbReference type="Gene3D" id="2.60.40.640">
    <property type="match status" value="1"/>
</dbReference>
<reference evidence="3 4" key="1">
    <citation type="submission" date="2020-01" db="EMBL/GenBank/DDBJ databases">
        <title>Identification and distribution of gene clusters putatively required for synthesis of sphingolipid metabolism inhibitors in phylogenetically diverse species of the filamentous fungus Fusarium.</title>
        <authorList>
            <person name="Kim H.-S."/>
            <person name="Busman M."/>
            <person name="Brown D.W."/>
            <person name="Divon H."/>
            <person name="Uhlig S."/>
            <person name="Proctor R.H."/>
        </authorList>
    </citation>
    <scope>NUCLEOTIDE SEQUENCE [LARGE SCALE GENOMIC DNA]</scope>
    <source>
        <strain evidence="3 4">NRRL 20459</strain>
    </source>
</reference>
<evidence type="ECO:0000313" key="3">
    <source>
        <dbReference type="EMBL" id="KAF4455290.1"/>
    </source>
</evidence>
<evidence type="ECO:0000313" key="4">
    <source>
        <dbReference type="Proteomes" id="UP000554235"/>
    </source>
</evidence>
<evidence type="ECO:0000259" key="2">
    <source>
        <dbReference type="Pfam" id="PF04426"/>
    </source>
</evidence>
<keyword evidence="4" id="KW-1185">Reference proteome</keyword>
<dbReference type="InterPro" id="IPR022794">
    <property type="entry name" value="Bul1_C"/>
</dbReference>
<sequence length="404" mass="44742">MEIVLDQHFQSRVYTPGSNISGRVVVKSPHDVLFDDLEISLTGVATTRAYFVNPHAPSISKTFLTLNMPTRDLGLPPSKVFEANQTYTLPFNFVLPHELAIDRAKKPSPLEASRKIKVLPIVLEEAPMNITDNDERYILSKTRTIRQNIFLAKSGDLTVTAFQPGAVLLTAEGHCTSRSTLRVDLKFDPACSLARPPSINNVDAEIHALTFFSTAPIDRLPYFGAYFANRVPPILNYTHTNTIQTAIITPTWSQRPRHHSSSPPIGSRPCAGASEQHDAQTASEGKKKTKEILFFYTASLDIHLKLPSAKNQLFLPSFDSCLISRAYIIHLGLFVGPAKTKIALDIPLQVAVERPFDNELPSFQAVVAEAQRESIESHHSLSHNVSPEGREDSNALPSYEDLGR</sequence>
<protein>
    <submittedName>
        <fullName evidence="3">Arrestin</fullName>
    </submittedName>
</protein>
<dbReference type="PANTHER" id="PTHR31904">
    <property type="entry name" value="BYPASS OF STOP CODON PROTEIN 5-RELATED"/>
    <property type="match status" value="1"/>
</dbReference>
<name>A0A8H4KPY0_9HYPO</name>
<feature type="region of interest" description="Disordered" evidence="1">
    <location>
        <begin position="377"/>
        <end position="404"/>
    </location>
</feature>
<dbReference type="OrthoDB" id="2283785at2759"/>
<dbReference type="Proteomes" id="UP000554235">
    <property type="component" value="Unassembled WGS sequence"/>
</dbReference>